<proteinExistence type="predicted"/>
<keyword evidence="6" id="KW-1185">Reference proteome</keyword>
<evidence type="ECO:0000256" key="2">
    <source>
        <dbReference type="ARBA" id="ARBA00022771"/>
    </source>
</evidence>
<sequence length="295" mass="34485">MNCDTAKQIRIIDLLEKLGYSPKRIANESWWYISPFRQEKTPSFKVNLAKNLYYDFGEGTGGTTLDFVMRYNNCDLKSALNILDNSVFSFVQPTVLNTTSQSEKNYEITSITEVTNTHLIQYVKSRKLCFKTVKKYCKQIHYTLNDKSYYAIGFKNDMNGYELRNKYVKMCLGSKTVSYIRNNSKKVILLESWSDFISFLTLYPNTEYQFDYIILNSVTTLNNTLLIESNSYLYKSDKIKYESIICLFDNDKAGDLATEKVFDTYRNITVDKRVVYQEYKDLNDYLLTINPDNSV</sequence>
<dbReference type="EMBL" id="LQNU01000073">
    <property type="protein sequence ID" value="KZE77155.1"/>
    <property type="molecule type" value="Genomic_DNA"/>
</dbReference>
<keyword evidence="3" id="KW-0862">Zinc</keyword>
<keyword evidence="1" id="KW-0479">Metal-binding</keyword>
<dbReference type="GO" id="GO:0005737">
    <property type="term" value="C:cytoplasm"/>
    <property type="evidence" value="ECO:0007669"/>
    <property type="project" value="TreeGrafter"/>
</dbReference>
<dbReference type="AlphaFoldDB" id="A0A161SAV5"/>
<dbReference type="Proteomes" id="UP000076630">
    <property type="component" value="Unassembled WGS sequence"/>
</dbReference>
<evidence type="ECO:0000256" key="1">
    <source>
        <dbReference type="ARBA" id="ARBA00022723"/>
    </source>
</evidence>
<evidence type="ECO:0000313" key="6">
    <source>
        <dbReference type="Proteomes" id="UP000076630"/>
    </source>
</evidence>
<dbReference type="Pfam" id="PF01807">
    <property type="entry name" value="Zn_ribbon_DnaG"/>
    <property type="match status" value="1"/>
</dbReference>
<accession>A0A161SAV5</accession>
<dbReference type="RefSeq" id="WP_038987117.1">
    <property type="nucleotide sequence ID" value="NZ_JWJO01000042.1"/>
</dbReference>
<dbReference type="PANTHER" id="PTHR30313">
    <property type="entry name" value="DNA PRIMASE"/>
    <property type="match status" value="1"/>
</dbReference>
<dbReference type="SUPFAM" id="SSF56731">
    <property type="entry name" value="DNA primase core"/>
    <property type="match status" value="1"/>
</dbReference>
<organism evidence="5 6">
    <name type="scientific">Myroides marinus</name>
    <dbReference type="NCBI Taxonomy" id="703342"/>
    <lineage>
        <taxon>Bacteria</taxon>
        <taxon>Pseudomonadati</taxon>
        <taxon>Bacteroidota</taxon>
        <taxon>Flavobacteriia</taxon>
        <taxon>Flavobacteriales</taxon>
        <taxon>Flavobacteriaceae</taxon>
        <taxon>Myroides</taxon>
    </lineage>
</organism>
<dbReference type="GO" id="GO:0008270">
    <property type="term" value="F:zinc ion binding"/>
    <property type="evidence" value="ECO:0007669"/>
    <property type="project" value="UniProtKB-KW"/>
</dbReference>
<evidence type="ECO:0000256" key="3">
    <source>
        <dbReference type="ARBA" id="ARBA00022833"/>
    </source>
</evidence>
<name>A0A161SAV5_9FLAO</name>
<dbReference type="InterPro" id="IPR002694">
    <property type="entry name" value="Znf_CHC2"/>
</dbReference>
<evidence type="ECO:0000313" key="5">
    <source>
        <dbReference type="EMBL" id="KZE77155.1"/>
    </source>
</evidence>
<dbReference type="Pfam" id="PF13155">
    <property type="entry name" value="Toprim_2"/>
    <property type="match status" value="1"/>
</dbReference>
<keyword evidence="2" id="KW-0863">Zinc-finger</keyword>
<dbReference type="GO" id="GO:0003677">
    <property type="term" value="F:DNA binding"/>
    <property type="evidence" value="ECO:0007669"/>
    <property type="project" value="InterPro"/>
</dbReference>
<dbReference type="InterPro" id="IPR050219">
    <property type="entry name" value="DnaG_primase"/>
</dbReference>
<evidence type="ECO:0000259" key="4">
    <source>
        <dbReference type="SMART" id="SM00400"/>
    </source>
</evidence>
<dbReference type="GO" id="GO:0003899">
    <property type="term" value="F:DNA-directed RNA polymerase activity"/>
    <property type="evidence" value="ECO:0007669"/>
    <property type="project" value="InterPro"/>
</dbReference>
<dbReference type="GeneID" id="66976070"/>
<protein>
    <recommendedName>
        <fullName evidence="4">Zinc finger CHC2-type domain-containing protein</fullName>
    </recommendedName>
</protein>
<dbReference type="InterPro" id="IPR036977">
    <property type="entry name" value="DNA_primase_Znf_CHC2"/>
</dbReference>
<reference evidence="5 6" key="1">
    <citation type="submission" date="2016-01" db="EMBL/GenBank/DDBJ databases">
        <title>Whole genome sequencing of Myroides marinus L41.</title>
        <authorList>
            <person name="Hong K.W."/>
        </authorList>
    </citation>
    <scope>NUCLEOTIDE SEQUENCE [LARGE SCALE GENOMIC DNA]</scope>
    <source>
        <strain evidence="5 6">L41</strain>
    </source>
</reference>
<dbReference type="Gene3D" id="3.40.1360.10">
    <property type="match status" value="1"/>
</dbReference>
<dbReference type="PANTHER" id="PTHR30313:SF2">
    <property type="entry name" value="DNA PRIMASE"/>
    <property type="match status" value="1"/>
</dbReference>
<gene>
    <name evidence="5" type="ORF">AV926_14590</name>
</gene>
<dbReference type="SUPFAM" id="SSF57783">
    <property type="entry name" value="Zinc beta-ribbon"/>
    <property type="match status" value="1"/>
</dbReference>
<dbReference type="SMART" id="SM00400">
    <property type="entry name" value="ZnF_CHCC"/>
    <property type="match status" value="1"/>
</dbReference>
<dbReference type="OrthoDB" id="8536512at2"/>
<comment type="caution">
    <text evidence="5">The sequence shown here is derived from an EMBL/GenBank/DDBJ whole genome shotgun (WGS) entry which is preliminary data.</text>
</comment>
<feature type="domain" description="Zinc finger CHC2-type" evidence="4">
    <location>
        <begin position="32"/>
        <end position="84"/>
    </location>
</feature>
<dbReference type="Gene3D" id="3.90.580.10">
    <property type="entry name" value="Zinc finger, CHC2-type domain"/>
    <property type="match status" value="1"/>
</dbReference>
<dbReference type="GO" id="GO:0006269">
    <property type="term" value="P:DNA replication, synthesis of primer"/>
    <property type="evidence" value="ECO:0007669"/>
    <property type="project" value="TreeGrafter"/>
</dbReference>